<proteinExistence type="predicted"/>
<sequence length="120" mass="13477">MSLTPLQSHDYDAEKITILETFKGDAGLNIHAPDNAPRCSSHCVLDATLTRQPALSPYLHHADIDADCWISQRADNRRGLQMSSNTLDLLCSKRRISKRTDLAAVSDRRDHTRTHQDRVG</sequence>
<organism evidence="1 2">
    <name type="scientific">Mycena chlorophos</name>
    <name type="common">Agaric fungus</name>
    <name type="synonym">Agaricus chlorophos</name>
    <dbReference type="NCBI Taxonomy" id="658473"/>
    <lineage>
        <taxon>Eukaryota</taxon>
        <taxon>Fungi</taxon>
        <taxon>Dikarya</taxon>
        <taxon>Basidiomycota</taxon>
        <taxon>Agaricomycotina</taxon>
        <taxon>Agaricomycetes</taxon>
        <taxon>Agaricomycetidae</taxon>
        <taxon>Agaricales</taxon>
        <taxon>Marasmiineae</taxon>
        <taxon>Mycenaceae</taxon>
        <taxon>Mycena</taxon>
    </lineage>
</organism>
<dbReference type="EMBL" id="JACAZE010000001">
    <property type="protein sequence ID" value="KAF7322430.1"/>
    <property type="molecule type" value="Genomic_DNA"/>
</dbReference>
<dbReference type="Proteomes" id="UP000613580">
    <property type="component" value="Unassembled WGS sequence"/>
</dbReference>
<evidence type="ECO:0000313" key="1">
    <source>
        <dbReference type="EMBL" id="KAF7322430.1"/>
    </source>
</evidence>
<dbReference type="AlphaFoldDB" id="A0A8H6TNR6"/>
<reference evidence="1" key="1">
    <citation type="submission" date="2020-05" db="EMBL/GenBank/DDBJ databases">
        <title>Mycena genomes resolve the evolution of fungal bioluminescence.</title>
        <authorList>
            <person name="Tsai I.J."/>
        </authorList>
    </citation>
    <scope>NUCLEOTIDE SEQUENCE</scope>
    <source>
        <strain evidence="1">110903Hualien_Pintung</strain>
    </source>
</reference>
<gene>
    <name evidence="1" type="ORF">HMN09_00021100</name>
</gene>
<comment type="caution">
    <text evidence="1">The sequence shown here is derived from an EMBL/GenBank/DDBJ whole genome shotgun (WGS) entry which is preliminary data.</text>
</comment>
<keyword evidence="2" id="KW-1185">Reference proteome</keyword>
<protein>
    <submittedName>
        <fullName evidence="1">Uncharacterized protein</fullName>
    </submittedName>
</protein>
<evidence type="ECO:0000313" key="2">
    <source>
        <dbReference type="Proteomes" id="UP000613580"/>
    </source>
</evidence>
<accession>A0A8H6TNR6</accession>
<name>A0A8H6TNR6_MYCCL</name>